<evidence type="ECO:0000256" key="6">
    <source>
        <dbReference type="ARBA" id="ARBA00022884"/>
    </source>
</evidence>
<evidence type="ECO:0000313" key="11">
    <source>
        <dbReference type="Proteomes" id="UP000494329"/>
    </source>
</evidence>
<dbReference type="NCBIfam" id="TIGR00755">
    <property type="entry name" value="ksgA"/>
    <property type="match status" value="1"/>
</dbReference>
<evidence type="ECO:0000313" key="10">
    <source>
        <dbReference type="EMBL" id="CAB3750879.1"/>
    </source>
</evidence>
<feature type="binding site" evidence="7 8">
    <location>
        <position position="51"/>
    </location>
    <ligand>
        <name>S-adenosyl-L-methionine</name>
        <dbReference type="ChEBI" id="CHEBI:59789"/>
    </ligand>
</feature>
<keyword evidence="5 7" id="KW-0949">S-adenosyl-L-methionine</keyword>
<feature type="binding site" evidence="7 8">
    <location>
        <position position="26"/>
    </location>
    <ligand>
        <name>S-adenosyl-L-methionine</name>
        <dbReference type="ChEBI" id="CHEBI:59789"/>
    </ligand>
</feature>
<dbReference type="AlphaFoldDB" id="A0A6J5D963"/>
<comment type="subcellular location">
    <subcellularLocation>
        <location evidence="7">Cytoplasm</location>
    </subcellularLocation>
</comment>
<keyword evidence="11" id="KW-1185">Reference proteome</keyword>
<keyword evidence="1 7" id="KW-0963">Cytoplasm</keyword>
<dbReference type="SUPFAM" id="SSF53335">
    <property type="entry name" value="S-adenosyl-L-methionine-dependent methyltransferases"/>
    <property type="match status" value="1"/>
</dbReference>
<dbReference type="PANTHER" id="PTHR11727:SF7">
    <property type="entry name" value="DIMETHYLADENOSINE TRANSFERASE-RELATED"/>
    <property type="match status" value="1"/>
</dbReference>
<feature type="binding site" evidence="7 8">
    <location>
        <position position="99"/>
    </location>
    <ligand>
        <name>S-adenosyl-L-methionine</name>
        <dbReference type="ChEBI" id="CHEBI:59789"/>
    </ligand>
</feature>
<evidence type="ECO:0000256" key="5">
    <source>
        <dbReference type="ARBA" id="ARBA00022691"/>
    </source>
</evidence>
<sequence>MSSSRQHAGRQHQGHFARKRFGQNFLVDHGVIDSIVELIRPQRGERMVEIGPGLGALTEPLIDRLATPESPLHAVELDRDLIGRLKTKFGERLQLHEGDALAFDFSALAAPGHGDGSGATDASNAKPSLRIVGNLPYNISSPLLFHLTTFARSVIDQHFMLQNEVVERMVAEPGSKAFSRLSVMLQYRYVIDKLLDVPPESFQPPPKVDSAIVRMIPYASHELPDVDEATLGELVTAAFSQRRKMLRNTLSAFRDAVDFDAHGFDLARRAEDVPVAEYVRVAQALSASRGQAKSPD</sequence>
<evidence type="ECO:0000256" key="1">
    <source>
        <dbReference type="ARBA" id="ARBA00022490"/>
    </source>
</evidence>
<evidence type="ECO:0000256" key="8">
    <source>
        <dbReference type="PROSITE-ProRule" id="PRU01026"/>
    </source>
</evidence>
<dbReference type="InterPro" id="IPR029063">
    <property type="entry name" value="SAM-dependent_MTases_sf"/>
</dbReference>
<organism evidence="10 11">
    <name type="scientific">Paraburkholderia solisilvae</name>
    <dbReference type="NCBI Taxonomy" id="624376"/>
    <lineage>
        <taxon>Bacteria</taxon>
        <taxon>Pseudomonadati</taxon>
        <taxon>Pseudomonadota</taxon>
        <taxon>Betaproteobacteria</taxon>
        <taxon>Burkholderiales</taxon>
        <taxon>Burkholderiaceae</taxon>
        <taxon>Paraburkholderia</taxon>
    </lineage>
</organism>
<dbReference type="GO" id="GO:0005829">
    <property type="term" value="C:cytosol"/>
    <property type="evidence" value="ECO:0007669"/>
    <property type="project" value="TreeGrafter"/>
</dbReference>
<feature type="domain" description="Ribosomal RNA adenine methylase transferase N-terminal" evidence="9">
    <location>
        <begin position="31"/>
        <end position="219"/>
    </location>
</feature>
<evidence type="ECO:0000256" key="3">
    <source>
        <dbReference type="ARBA" id="ARBA00022603"/>
    </source>
</evidence>
<dbReference type="PANTHER" id="PTHR11727">
    <property type="entry name" value="DIMETHYLADENOSINE TRANSFERASE"/>
    <property type="match status" value="1"/>
</dbReference>
<dbReference type="GO" id="GO:0003723">
    <property type="term" value="F:RNA binding"/>
    <property type="evidence" value="ECO:0007669"/>
    <property type="project" value="UniProtKB-UniRule"/>
</dbReference>
<dbReference type="Gene3D" id="1.10.8.100">
    <property type="entry name" value="Ribosomal RNA adenine dimethylase-like, domain 2"/>
    <property type="match status" value="1"/>
</dbReference>
<evidence type="ECO:0000259" key="9">
    <source>
        <dbReference type="SMART" id="SM00650"/>
    </source>
</evidence>
<dbReference type="FunFam" id="1.10.8.100:FF:000001">
    <property type="entry name" value="Ribosomal RNA small subunit methyltransferase A"/>
    <property type="match status" value="1"/>
</dbReference>
<feature type="binding site" evidence="7 8">
    <location>
        <position position="76"/>
    </location>
    <ligand>
        <name>S-adenosyl-L-methionine</name>
        <dbReference type="ChEBI" id="CHEBI:59789"/>
    </ligand>
</feature>
<keyword evidence="2 7" id="KW-0698">rRNA processing</keyword>
<gene>
    <name evidence="7 10" type="primary">rsmA</name>
    <name evidence="7" type="synonym">ksgA</name>
    <name evidence="10" type="ORF">LMG29739_01170</name>
</gene>
<keyword evidence="3 7" id="KW-0489">Methyltransferase</keyword>
<dbReference type="GO" id="GO:0052908">
    <property type="term" value="F:16S rRNA (adenine(1518)-N(6)/adenine(1519)-N(6))-dimethyltransferase activity"/>
    <property type="evidence" value="ECO:0007669"/>
    <property type="project" value="UniProtKB-EC"/>
</dbReference>
<dbReference type="HAMAP" id="MF_00607">
    <property type="entry name" value="16SrRNA_methyltr_A"/>
    <property type="match status" value="1"/>
</dbReference>
<dbReference type="RefSeq" id="WP_175109845.1">
    <property type="nucleotide sequence ID" value="NZ_CADIKF010000006.1"/>
</dbReference>
<protein>
    <recommendedName>
        <fullName evidence="7">Ribosomal RNA small subunit methyltransferase A</fullName>
        <ecNumber evidence="7">2.1.1.182</ecNumber>
    </recommendedName>
    <alternativeName>
        <fullName evidence="7">16S rRNA (adenine(1518)-N(6)/adenine(1519)-N(6))-dimethyltransferase</fullName>
    </alternativeName>
    <alternativeName>
        <fullName evidence="7">16S rRNA dimethyladenosine transferase</fullName>
    </alternativeName>
    <alternativeName>
        <fullName evidence="7">16S rRNA dimethylase</fullName>
    </alternativeName>
    <alternativeName>
        <fullName evidence="7">S-adenosylmethionine-6-N', N'-adenosyl(rRNA) dimethyltransferase</fullName>
    </alternativeName>
</protein>
<comment type="similarity">
    <text evidence="7">Belongs to the class I-like SAM-binding methyltransferase superfamily. rRNA adenine N(6)-methyltransferase family. RsmA subfamily.</text>
</comment>
<evidence type="ECO:0000256" key="4">
    <source>
        <dbReference type="ARBA" id="ARBA00022679"/>
    </source>
</evidence>
<keyword evidence="6 7" id="KW-0694">RNA-binding</keyword>
<dbReference type="InterPro" id="IPR011530">
    <property type="entry name" value="rRNA_adenine_dimethylase"/>
</dbReference>
<feature type="binding site" evidence="7 8">
    <location>
        <position position="24"/>
    </location>
    <ligand>
        <name>S-adenosyl-L-methionine</name>
        <dbReference type="ChEBI" id="CHEBI:59789"/>
    </ligand>
</feature>
<dbReference type="Proteomes" id="UP000494329">
    <property type="component" value="Unassembled WGS sequence"/>
</dbReference>
<dbReference type="Gene3D" id="3.40.50.150">
    <property type="entry name" value="Vaccinia Virus protein VP39"/>
    <property type="match status" value="1"/>
</dbReference>
<keyword evidence="4 7" id="KW-0808">Transferase</keyword>
<dbReference type="EC" id="2.1.1.182" evidence="7"/>
<proteinExistence type="inferred from homology"/>
<reference evidence="10 11" key="1">
    <citation type="submission" date="2020-04" db="EMBL/GenBank/DDBJ databases">
        <authorList>
            <person name="De Canck E."/>
        </authorList>
    </citation>
    <scope>NUCLEOTIDE SEQUENCE [LARGE SCALE GENOMIC DNA]</scope>
    <source>
        <strain evidence="10 11">LMG 29739</strain>
    </source>
</reference>
<name>A0A6J5D963_9BURK</name>
<dbReference type="InterPro" id="IPR020598">
    <property type="entry name" value="rRNA_Ade_methylase_Trfase_N"/>
</dbReference>
<evidence type="ECO:0000256" key="7">
    <source>
        <dbReference type="HAMAP-Rule" id="MF_00607"/>
    </source>
</evidence>
<dbReference type="PROSITE" id="PS51689">
    <property type="entry name" value="SAM_RNA_A_N6_MT"/>
    <property type="match status" value="1"/>
</dbReference>
<comment type="catalytic activity">
    <reaction evidence="7">
        <text>adenosine(1518)/adenosine(1519) in 16S rRNA + 4 S-adenosyl-L-methionine = N(6)-dimethyladenosine(1518)/N(6)-dimethyladenosine(1519) in 16S rRNA + 4 S-adenosyl-L-homocysteine + 4 H(+)</text>
        <dbReference type="Rhea" id="RHEA:19609"/>
        <dbReference type="Rhea" id="RHEA-COMP:10232"/>
        <dbReference type="Rhea" id="RHEA-COMP:10233"/>
        <dbReference type="ChEBI" id="CHEBI:15378"/>
        <dbReference type="ChEBI" id="CHEBI:57856"/>
        <dbReference type="ChEBI" id="CHEBI:59789"/>
        <dbReference type="ChEBI" id="CHEBI:74411"/>
        <dbReference type="ChEBI" id="CHEBI:74493"/>
        <dbReference type="EC" id="2.1.1.182"/>
    </reaction>
</comment>
<dbReference type="Pfam" id="PF00398">
    <property type="entry name" value="RrnaAD"/>
    <property type="match status" value="1"/>
</dbReference>
<feature type="binding site" evidence="7 8">
    <location>
        <position position="134"/>
    </location>
    <ligand>
        <name>S-adenosyl-L-methionine</name>
        <dbReference type="ChEBI" id="CHEBI:59789"/>
    </ligand>
</feature>
<dbReference type="InterPro" id="IPR023165">
    <property type="entry name" value="rRNA_Ade_diMease-like_C"/>
</dbReference>
<comment type="function">
    <text evidence="7">Specifically dimethylates two adjacent adenosines (A1518 and A1519) in the loop of a conserved hairpin near the 3'-end of 16S rRNA in the 30S particle. May play a critical role in biogenesis of 30S subunits.</text>
</comment>
<evidence type="ECO:0000256" key="2">
    <source>
        <dbReference type="ARBA" id="ARBA00022552"/>
    </source>
</evidence>
<dbReference type="SMART" id="SM00650">
    <property type="entry name" value="rADc"/>
    <property type="match status" value="1"/>
</dbReference>
<dbReference type="InterPro" id="IPR001737">
    <property type="entry name" value="KsgA/Erm"/>
</dbReference>
<accession>A0A6J5D963</accession>
<dbReference type="EMBL" id="CADIKF010000006">
    <property type="protein sequence ID" value="CAB3750879.1"/>
    <property type="molecule type" value="Genomic_DNA"/>
</dbReference>